<protein>
    <recommendedName>
        <fullName evidence="5">G protein-coupled receptor</fullName>
    </recommendedName>
</protein>
<sequence>MRLHSISKPRQLALLLWVCIRFASTMRYVETTSAKIIATLLQRSATYRPESYNNLSLLQILKPAEALFAASKRMAHDTKAALLIYLVQHLVITAFYLPTSIIVLRRLRQKTCDQNTLASNSVELSSPNHQKAMVQVRKRLINHAFLICLDEFLYLPPLVYLFFFAKGNNFQSDPTWTLIEQVIIHGPPAIIGNIILAFLIQNTLYGTRKCKDSTIVQPQVEILPHYPAENGKMDEVMRSVSY</sequence>
<keyword evidence="4" id="KW-1185">Reference proteome</keyword>
<feature type="transmembrane region" description="Helical" evidence="1">
    <location>
        <begin position="140"/>
        <end position="162"/>
    </location>
</feature>
<evidence type="ECO:0000256" key="2">
    <source>
        <dbReference type="SAM" id="SignalP"/>
    </source>
</evidence>
<feature type="transmembrane region" description="Helical" evidence="1">
    <location>
        <begin position="82"/>
        <end position="104"/>
    </location>
</feature>
<dbReference type="Proteomes" id="UP001164743">
    <property type="component" value="Chromosome 11A"/>
</dbReference>
<feature type="transmembrane region" description="Helical" evidence="1">
    <location>
        <begin position="182"/>
        <end position="200"/>
    </location>
</feature>
<gene>
    <name evidence="3" type="ORF">PtA15_11A129</name>
</gene>
<reference evidence="3" key="1">
    <citation type="submission" date="2022-10" db="EMBL/GenBank/DDBJ databases">
        <title>Puccinia triticina Genome sequencing and assembly.</title>
        <authorList>
            <person name="Li C."/>
        </authorList>
    </citation>
    <scope>NUCLEOTIDE SEQUENCE</scope>
    <source>
        <strain evidence="3">Pt15</strain>
    </source>
</reference>
<keyword evidence="1" id="KW-1133">Transmembrane helix</keyword>
<dbReference type="GeneID" id="77801901"/>
<feature type="signal peptide" evidence="2">
    <location>
        <begin position="1"/>
        <end position="25"/>
    </location>
</feature>
<feature type="chain" id="PRO_5047155273" description="G protein-coupled receptor" evidence="2">
    <location>
        <begin position="26"/>
        <end position="242"/>
    </location>
</feature>
<evidence type="ECO:0000256" key="1">
    <source>
        <dbReference type="SAM" id="Phobius"/>
    </source>
</evidence>
<dbReference type="RefSeq" id="XP_053024996.1">
    <property type="nucleotide sequence ID" value="XM_053161006.1"/>
</dbReference>
<evidence type="ECO:0008006" key="5">
    <source>
        <dbReference type="Google" id="ProtNLM"/>
    </source>
</evidence>
<keyword evidence="1" id="KW-0472">Membrane</keyword>
<organism evidence="3 4">
    <name type="scientific">Puccinia triticina</name>
    <dbReference type="NCBI Taxonomy" id="208348"/>
    <lineage>
        <taxon>Eukaryota</taxon>
        <taxon>Fungi</taxon>
        <taxon>Dikarya</taxon>
        <taxon>Basidiomycota</taxon>
        <taxon>Pucciniomycotina</taxon>
        <taxon>Pucciniomycetes</taxon>
        <taxon>Pucciniales</taxon>
        <taxon>Pucciniaceae</taxon>
        <taxon>Puccinia</taxon>
    </lineage>
</organism>
<proteinExistence type="predicted"/>
<accession>A0ABY7CZ98</accession>
<dbReference type="EMBL" id="CP110431">
    <property type="protein sequence ID" value="WAQ89441.1"/>
    <property type="molecule type" value="Genomic_DNA"/>
</dbReference>
<name>A0ABY7CZ98_9BASI</name>
<keyword evidence="2" id="KW-0732">Signal</keyword>
<keyword evidence="1" id="KW-0812">Transmembrane</keyword>
<evidence type="ECO:0000313" key="4">
    <source>
        <dbReference type="Proteomes" id="UP001164743"/>
    </source>
</evidence>
<evidence type="ECO:0000313" key="3">
    <source>
        <dbReference type="EMBL" id="WAQ89441.1"/>
    </source>
</evidence>